<dbReference type="InterPro" id="IPR001478">
    <property type="entry name" value="PDZ"/>
</dbReference>
<dbReference type="GO" id="GO:0006508">
    <property type="term" value="P:proteolysis"/>
    <property type="evidence" value="ECO:0007669"/>
    <property type="project" value="UniProtKB-KW"/>
</dbReference>
<evidence type="ECO:0000259" key="7">
    <source>
        <dbReference type="PROSITE" id="PS50106"/>
    </source>
</evidence>
<keyword evidence="2 5" id="KW-0645">Protease</keyword>
<dbReference type="CDD" id="cd06782">
    <property type="entry name" value="cpPDZ_CPP-like"/>
    <property type="match status" value="1"/>
</dbReference>
<dbReference type="Proteomes" id="UP000176800">
    <property type="component" value="Unassembled WGS sequence"/>
</dbReference>
<dbReference type="AlphaFoldDB" id="A0A1G2U376"/>
<organism evidence="8 9">
    <name type="scientific">Candidatus Zambryskibacteria bacterium RIFCSPLOWO2_01_FULL_45_21</name>
    <dbReference type="NCBI Taxonomy" id="1802761"/>
    <lineage>
        <taxon>Bacteria</taxon>
        <taxon>Candidatus Zambryskiibacteriota</taxon>
    </lineage>
</organism>
<reference evidence="8 9" key="1">
    <citation type="journal article" date="2016" name="Nat. Commun.">
        <title>Thousands of microbial genomes shed light on interconnected biogeochemical processes in an aquifer system.</title>
        <authorList>
            <person name="Anantharaman K."/>
            <person name="Brown C.T."/>
            <person name="Hug L.A."/>
            <person name="Sharon I."/>
            <person name="Castelle C.J."/>
            <person name="Probst A.J."/>
            <person name="Thomas B.C."/>
            <person name="Singh A."/>
            <person name="Wilkins M.J."/>
            <person name="Karaoz U."/>
            <person name="Brodie E.L."/>
            <person name="Williams K.H."/>
            <person name="Hubbard S.S."/>
            <person name="Banfield J.F."/>
        </authorList>
    </citation>
    <scope>NUCLEOTIDE SEQUENCE [LARGE SCALE GENOMIC DNA]</scope>
</reference>
<dbReference type="PROSITE" id="PS50106">
    <property type="entry name" value="PDZ"/>
    <property type="match status" value="1"/>
</dbReference>
<comment type="caution">
    <text evidence="8">The sequence shown here is derived from an EMBL/GenBank/DDBJ whole genome shotgun (WGS) entry which is preliminary data.</text>
</comment>
<dbReference type="InterPro" id="IPR005151">
    <property type="entry name" value="Tail-specific_protease"/>
</dbReference>
<feature type="domain" description="PDZ" evidence="7">
    <location>
        <begin position="120"/>
        <end position="180"/>
    </location>
</feature>
<accession>A0A1G2U376</accession>
<dbReference type="InterPro" id="IPR029045">
    <property type="entry name" value="ClpP/crotonase-like_dom_sf"/>
</dbReference>
<name>A0A1G2U376_9BACT</name>
<dbReference type="Pfam" id="PF17820">
    <property type="entry name" value="PDZ_6"/>
    <property type="match status" value="1"/>
</dbReference>
<dbReference type="SMART" id="SM00228">
    <property type="entry name" value="PDZ"/>
    <property type="match status" value="1"/>
</dbReference>
<evidence type="ECO:0000256" key="1">
    <source>
        <dbReference type="ARBA" id="ARBA00009179"/>
    </source>
</evidence>
<dbReference type="SUPFAM" id="SSF52096">
    <property type="entry name" value="ClpP/crotonase"/>
    <property type="match status" value="1"/>
</dbReference>
<evidence type="ECO:0000313" key="9">
    <source>
        <dbReference type="Proteomes" id="UP000176800"/>
    </source>
</evidence>
<dbReference type="Pfam" id="PF03572">
    <property type="entry name" value="Peptidase_S41"/>
    <property type="match status" value="1"/>
</dbReference>
<evidence type="ECO:0000256" key="6">
    <source>
        <dbReference type="SAM" id="Phobius"/>
    </source>
</evidence>
<dbReference type="GO" id="GO:0030288">
    <property type="term" value="C:outer membrane-bounded periplasmic space"/>
    <property type="evidence" value="ECO:0007669"/>
    <property type="project" value="TreeGrafter"/>
</dbReference>
<feature type="transmembrane region" description="Helical" evidence="6">
    <location>
        <begin position="12"/>
        <end position="32"/>
    </location>
</feature>
<evidence type="ECO:0000256" key="4">
    <source>
        <dbReference type="ARBA" id="ARBA00022825"/>
    </source>
</evidence>
<protein>
    <recommendedName>
        <fullName evidence="7">PDZ domain-containing protein</fullName>
    </recommendedName>
</protein>
<sequence>MTRFVKYVRENLHVALAVVFVILVTFFIGLRYGESRIPQSVLVSALDNKEANKPGAVDFSPFWKAWNILNDKYVPATTTEEITDQDKVWGAIKGLADSLGDPYTTFFPPVESEIFESDVRGNFEGVGMEIGLRDEVLTVIAPLRGTPAYEAGIKAGDKIIKIGDKSTLNISADEAITYIRGKRGTPVTFTILRNGSDDPIEITVIRDIIDIPTIERELLPNGVFVIELYNFSSVSPNLFRQALREFIVSGSDKLLLDLRGNPGGYLEASIDMASWFLPPGRVIVKEDFGAAGEGTIYRSKGYDIFNENLKFVILIDGGSASASEILAGALKEYGVAKLVGSRTFGKGSVQELIDITSDTSLKVTIAQWLTPNGVSISDGGLTPDVEVAVTKEDIDRGRDAQLEKAIEVLLSWGK</sequence>
<keyword evidence="4 5" id="KW-0720">Serine protease</keyword>
<dbReference type="GO" id="GO:0004175">
    <property type="term" value="F:endopeptidase activity"/>
    <property type="evidence" value="ECO:0007669"/>
    <property type="project" value="TreeGrafter"/>
</dbReference>
<dbReference type="InterPro" id="IPR041489">
    <property type="entry name" value="PDZ_6"/>
</dbReference>
<evidence type="ECO:0000256" key="3">
    <source>
        <dbReference type="ARBA" id="ARBA00022801"/>
    </source>
</evidence>
<proteinExistence type="inferred from homology"/>
<keyword evidence="6" id="KW-0472">Membrane</keyword>
<gene>
    <name evidence="8" type="ORF">A3B14_01070</name>
</gene>
<evidence type="ECO:0000313" key="8">
    <source>
        <dbReference type="EMBL" id="OHB03909.1"/>
    </source>
</evidence>
<dbReference type="SUPFAM" id="SSF50156">
    <property type="entry name" value="PDZ domain-like"/>
    <property type="match status" value="1"/>
</dbReference>
<dbReference type="InterPro" id="IPR036034">
    <property type="entry name" value="PDZ_sf"/>
</dbReference>
<dbReference type="Gene3D" id="3.30.750.44">
    <property type="match status" value="1"/>
</dbReference>
<keyword evidence="6" id="KW-0812">Transmembrane</keyword>
<dbReference type="PANTHER" id="PTHR32060:SF30">
    <property type="entry name" value="CARBOXY-TERMINAL PROCESSING PROTEASE CTPA"/>
    <property type="match status" value="1"/>
</dbReference>
<dbReference type="EMBL" id="MHWE01000012">
    <property type="protein sequence ID" value="OHB03909.1"/>
    <property type="molecule type" value="Genomic_DNA"/>
</dbReference>
<dbReference type="GO" id="GO:0007165">
    <property type="term" value="P:signal transduction"/>
    <property type="evidence" value="ECO:0007669"/>
    <property type="project" value="TreeGrafter"/>
</dbReference>
<dbReference type="PANTHER" id="PTHR32060">
    <property type="entry name" value="TAIL-SPECIFIC PROTEASE"/>
    <property type="match status" value="1"/>
</dbReference>
<keyword evidence="3 5" id="KW-0378">Hydrolase</keyword>
<dbReference type="Gene3D" id="2.30.42.10">
    <property type="match status" value="1"/>
</dbReference>
<dbReference type="FunFam" id="2.30.42.10:FF:000063">
    <property type="entry name" value="Peptidase, S41 family"/>
    <property type="match status" value="1"/>
</dbReference>
<keyword evidence="6" id="KW-1133">Transmembrane helix</keyword>
<evidence type="ECO:0000256" key="5">
    <source>
        <dbReference type="RuleBase" id="RU004404"/>
    </source>
</evidence>
<comment type="similarity">
    <text evidence="1 5">Belongs to the peptidase S41A family.</text>
</comment>
<dbReference type="SMART" id="SM00245">
    <property type="entry name" value="TSPc"/>
    <property type="match status" value="1"/>
</dbReference>
<dbReference type="InterPro" id="IPR004447">
    <property type="entry name" value="Peptidase_S41A"/>
</dbReference>
<dbReference type="GO" id="GO:0008236">
    <property type="term" value="F:serine-type peptidase activity"/>
    <property type="evidence" value="ECO:0007669"/>
    <property type="project" value="UniProtKB-KW"/>
</dbReference>
<dbReference type="CDD" id="cd07560">
    <property type="entry name" value="Peptidase_S41_CPP"/>
    <property type="match status" value="1"/>
</dbReference>
<evidence type="ECO:0000256" key="2">
    <source>
        <dbReference type="ARBA" id="ARBA00022670"/>
    </source>
</evidence>
<dbReference type="NCBIfam" id="TIGR00225">
    <property type="entry name" value="prc"/>
    <property type="match status" value="1"/>
</dbReference>
<dbReference type="Gene3D" id="3.90.226.10">
    <property type="entry name" value="2-enoyl-CoA Hydratase, Chain A, domain 1"/>
    <property type="match status" value="1"/>
</dbReference>